<accession>J9FTI3</accession>
<reference evidence="1" key="1">
    <citation type="journal article" date="2012" name="PLoS ONE">
        <title>Gene sets for utilization of primary and secondary nutrition supplies in the distal gut of endangered iberian lynx.</title>
        <authorList>
            <person name="Alcaide M."/>
            <person name="Messina E."/>
            <person name="Richter M."/>
            <person name="Bargiela R."/>
            <person name="Peplies J."/>
            <person name="Huws S.A."/>
            <person name="Newbold C.J."/>
            <person name="Golyshin P.N."/>
            <person name="Simon M.A."/>
            <person name="Lopez G."/>
            <person name="Yakimov M.M."/>
            <person name="Ferrer M."/>
        </authorList>
    </citation>
    <scope>NUCLEOTIDE SEQUENCE</scope>
</reference>
<dbReference type="EMBL" id="AMCI01007296">
    <property type="protein sequence ID" value="EJW92877.1"/>
    <property type="molecule type" value="Genomic_DNA"/>
</dbReference>
<proteinExistence type="predicted"/>
<protein>
    <submittedName>
        <fullName evidence="1">Uncharacterized protein</fullName>
    </submittedName>
</protein>
<dbReference type="AlphaFoldDB" id="J9FTI3"/>
<name>J9FTI3_9ZZZZ</name>
<feature type="non-terminal residue" evidence="1">
    <location>
        <position position="1"/>
    </location>
</feature>
<gene>
    <name evidence="1" type="ORF">EVA_19016</name>
</gene>
<evidence type="ECO:0000313" key="1">
    <source>
        <dbReference type="EMBL" id="EJW92877.1"/>
    </source>
</evidence>
<comment type="caution">
    <text evidence="1">The sequence shown here is derived from an EMBL/GenBank/DDBJ whole genome shotgun (WGS) entry which is preliminary data.</text>
</comment>
<organism evidence="1">
    <name type="scientific">gut metagenome</name>
    <dbReference type="NCBI Taxonomy" id="749906"/>
    <lineage>
        <taxon>unclassified sequences</taxon>
        <taxon>metagenomes</taxon>
        <taxon>organismal metagenomes</taxon>
    </lineage>
</organism>
<sequence length="36" mass="4217">HLDIKLYPLNIGWESTHKLFGTSLPSYIDKAEFLLR</sequence>